<organism evidence="1 2">
    <name type="scientific">Trifolium pratense</name>
    <name type="common">Red clover</name>
    <dbReference type="NCBI Taxonomy" id="57577"/>
    <lineage>
        <taxon>Eukaryota</taxon>
        <taxon>Viridiplantae</taxon>
        <taxon>Streptophyta</taxon>
        <taxon>Embryophyta</taxon>
        <taxon>Tracheophyta</taxon>
        <taxon>Spermatophyta</taxon>
        <taxon>Magnoliopsida</taxon>
        <taxon>eudicotyledons</taxon>
        <taxon>Gunneridae</taxon>
        <taxon>Pentapetalae</taxon>
        <taxon>rosids</taxon>
        <taxon>fabids</taxon>
        <taxon>Fabales</taxon>
        <taxon>Fabaceae</taxon>
        <taxon>Papilionoideae</taxon>
        <taxon>50 kb inversion clade</taxon>
        <taxon>NPAAA clade</taxon>
        <taxon>Hologalegina</taxon>
        <taxon>IRL clade</taxon>
        <taxon>Trifolieae</taxon>
        <taxon>Trifolium</taxon>
    </lineage>
</organism>
<gene>
    <name evidence="1" type="ORF">MILVUS5_LOCUS16613</name>
</gene>
<protein>
    <submittedName>
        <fullName evidence="1">Uncharacterized protein</fullName>
    </submittedName>
</protein>
<keyword evidence="2" id="KW-1185">Reference proteome</keyword>
<comment type="caution">
    <text evidence="1">The sequence shown here is derived from an EMBL/GenBank/DDBJ whole genome shotgun (WGS) entry which is preliminary data.</text>
</comment>
<proteinExistence type="predicted"/>
<dbReference type="EMBL" id="CASHSV030000109">
    <property type="protein sequence ID" value="CAJ2648233.1"/>
    <property type="molecule type" value="Genomic_DNA"/>
</dbReference>
<reference evidence="1" key="1">
    <citation type="submission" date="2023-10" db="EMBL/GenBank/DDBJ databases">
        <authorList>
            <person name="Rodriguez Cubillos JULIANA M."/>
            <person name="De Vega J."/>
        </authorList>
    </citation>
    <scope>NUCLEOTIDE SEQUENCE</scope>
</reference>
<name>A0ACB0JVL9_TRIPR</name>
<evidence type="ECO:0000313" key="2">
    <source>
        <dbReference type="Proteomes" id="UP001177021"/>
    </source>
</evidence>
<accession>A0ACB0JVL9</accession>
<dbReference type="Proteomes" id="UP001177021">
    <property type="component" value="Unassembled WGS sequence"/>
</dbReference>
<evidence type="ECO:0000313" key="1">
    <source>
        <dbReference type="EMBL" id="CAJ2648233.1"/>
    </source>
</evidence>
<sequence length="175" mass="18872">MDSPPCTPPITTPRTPISPSTPRTPITTPPRTPISPSTPRTPPLSSSSLAVVVTPSPPRAPMKQGKIYSTPMLQLMDKIIQGGELLLVEYRRNQNTAEARENERKRKILNAAEPKQEKKGCYSIRSLEGTCVTGSGHAENVEHVSLKVCFSSANAGLGLALLRLSWMVARQSGGC</sequence>